<feature type="repeat" description="WD" evidence="4">
    <location>
        <begin position="236"/>
        <end position="277"/>
    </location>
</feature>
<dbReference type="CDD" id="cd17041">
    <property type="entry name" value="Ubl_WDR48"/>
    <property type="match status" value="1"/>
</dbReference>
<feature type="compositionally biased region" description="Polar residues" evidence="5">
    <location>
        <begin position="638"/>
        <end position="649"/>
    </location>
</feature>
<dbReference type="GO" id="GO:0043130">
    <property type="term" value="F:ubiquitin binding"/>
    <property type="evidence" value="ECO:0007669"/>
    <property type="project" value="TreeGrafter"/>
</dbReference>
<sequence length="1041" mass="112547">MYASKEAFIRDNAYLLVHHDPPDLPSLANTPRNAYLVLELANSSRGHRLGVNGLAIDSDNAILYSGGRDGVVCAWDLGLDLSPNAAPISKPLPTTFKAQTLAHTHWINDICLAANNTALVSASSDMMVKVWRPDSAEEGAEPATIGQHADYAKCLASPGPSSDWVASGGLDRKIHLWDLNGGGSKLDIDVRGESVAEKGSVYALACASSGSVIASGSPESTVRLWDPRTGKEVTKFVGHTDVLRSVLISDAGDTVLSASSDSTIKLWSVTAGRCMYTFSMHSQSVWSLFSEDPKLGVFYSGDRAGLVAKTDMRGSLDEMDDGLSLAVARESGGENGGGGILKLVAAGDHIWTATSSSSINRWPNTNLDEVAVPDVWRHHHHHHRHGSVASKHRHSSIHSVTSGQTPPTQGRKDIPSQSFLRLSNTANFPPPLVSRGSDTNTITSLGTRRQATEVLEAGVEPIHHLPEETVEGQCGLLKSKLLNDRRRVLTTDSVGEVVLWDLIRCKPIQNFGKSNIEDAEPTVNTLEAVAPWCSVDVSNGNLTVVLDPFNCFDAEMYADELAADEPFEFREDQRINLGKWILRYLFDKLIDEEVKRDESYRARLNEHVDRRLAQNRANRPASIEIPPAHMNGWRESDSSVTTPRANGSNNPMTPGLGIALATPAPLNSVLENTTSPASPAVNRLSIPGNRPSVDKEDYFSTPIMQADAPKPPATIAVAPETPAENPADAKEKEAANGKSPSTPFGRFRMTFGTKKLGRSASSTAEKPALTEEQKAAATEAGDNSENSSNHEKEVDDCFLGAVQRARNRYDAQLTDQAERYIETQLCPSLSSETPLLKLPAGLKVIIQEETSGGSVEVYRGTIESTGEDTDAIEGKGPLWLGDALLLNQLPVKDPVKISFILHPWQDSLPPIATPDGNNRLNANRMLRVKKILAYVAERIDPQDPENPDPDALKPEEYLELYCNDQLLPHNMSLATLRAHIWKGGNDIVLYYKANGRKEIPIPPPPELEPSESLDTAETAAAAAAEPAASAAAPGTPHPDAQ</sequence>
<dbReference type="PROSITE" id="PS50294">
    <property type="entry name" value="WD_REPEATS_REGION"/>
    <property type="match status" value="2"/>
</dbReference>
<accession>A0AAD5WMV5</accession>
<dbReference type="InterPro" id="IPR019775">
    <property type="entry name" value="WD40_repeat_CS"/>
</dbReference>
<dbReference type="PROSITE" id="PS50082">
    <property type="entry name" value="WD_REPEATS_2"/>
    <property type="match status" value="4"/>
</dbReference>
<feature type="region of interest" description="Disordered" evidence="5">
    <location>
        <begin position="623"/>
        <end position="649"/>
    </location>
</feature>
<evidence type="ECO:0000313" key="7">
    <source>
        <dbReference type="Proteomes" id="UP001201980"/>
    </source>
</evidence>
<dbReference type="PROSITE" id="PS00678">
    <property type="entry name" value="WD_REPEATS_1"/>
    <property type="match status" value="1"/>
</dbReference>
<feature type="compositionally biased region" description="Basic residues" evidence="5">
    <location>
        <begin position="377"/>
        <end position="396"/>
    </location>
</feature>
<dbReference type="InterPro" id="IPR051246">
    <property type="entry name" value="WDR48"/>
</dbReference>
<evidence type="ECO:0000256" key="2">
    <source>
        <dbReference type="ARBA" id="ARBA00022574"/>
    </source>
</evidence>
<comment type="similarity">
    <text evidence="1">Belongs to the WD repeat WDR48 family.</text>
</comment>
<comment type="caution">
    <text evidence="6">The sequence shown here is derived from an EMBL/GenBank/DDBJ whole genome shotgun (WGS) entry which is preliminary data.</text>
</comment>
<protein>
    <recommendedName>
        <fullName evidence="8">WD repeat protein</fullName>
    </recommendedName>
</protein>
<dbReference type="Pfam" id="PF11816">
    <property type="entry name" value="DUF3337"/>
    <property type="match status" value="1"/>
</dbReference>
<feature type="region of interest" description="Disordered" evidence="5">
    <location>
        <begin position="377"/>
        <end position="415"/>
    </location>
</feature>
<evidence type="ECO:0000256" key="3">
    <source>
        <dbReference type="ARBA" id="ARBA00022737"/>
    </source>
</evidence>
<dbReference type="Pfam" id="PF00400">
    <property type="entry name" value="WD40"/>
    <property type="match status" value="5"/>
</dbReference>
<evidence type="ECO:0008006" key="8">
    <source>
        <dbReference type="Google" id="ProtNLM"/>
    </source>
</evidence>
<dbReference type="Proteomes" id="UP001201980">
    <property type="component" value="Unassembled WGS sequence"/>
</dbReference>
<evidence type="ECO:0000313" key="6">
    <source>
        <dbReference type="EMBL" id="KAJ2891924.1"/>
    </source>
</evidence>
<evidence type="ECO:0000256" key="5">
    <source>
        <dbReference type="SAM" id="MobiDB-lite"/>
    </source>
</evidence>
<name>A0AAD5WMV5_9PEZI</name>
<feature type="region of interest" description="Disordered" evidence="5">
    <location>
        <begin position="705"/>
        <end position="794"/>
    </location>
</feature>
<feature type="repeat" description="WD" evidence="4">
    <location>
        <begin position="100"/>
        <end position="141"/>
    </location>
</feature>
<proteinExistence type="inferred from homology"/>
<feature type="region of interest" description="Disordered" evidence="5">
    <location>
        <begin position="671"/>
        <end position="692"/>
    </location>
</feature>
<dbReference type="InterPro" id="IPR036322">
    <property type="entry name" value="WD40_repeat_dom_sf"/>
</dbReference>
<dbReference type="InterPro" id="IPR021772">
    <property type="entry name" value="WDR48/Bun107"/>
</dbReference>
<feature type="compositionally biased region" description="Low complexity" evidence="5">
    <location>
        <begin position="1010"/>
        <end position="1033"/>
    </location>
</feature>
<dbReference type="PANTHER" id="PTHR19862">
    <property type="entry name" value="WD REPEAT-CONTAINING PROTEIN 48"/>
    <property type="match status" value="1"/>
</dbReference>
<dbReference type="EMBL" id="JAKWBI020000943">
    <property type="protein sequence ID" value="KAJ2891924.1"/>
    <property type="molecule type" value="Genomic_DNA"/>
</dbReference>
<feature type="region of interest" description="Disordered" evidence="5">
    <location>
        <begin position="999"/>
        <end position="1041"/>
    </location>
</feature>
<dbReference type="InterPro" id="IPR001680">
    <property type="entry name" value="WD40_rpt"/>
</dbReference>
<feature type="repeat" description="WD" evidence="4">
    <location>
        <begin position="194"/>
        <end position="235"/>
    </location>
</feature>
<reference evidence="6" key="1">
    <citation type="submission" date="2022-07" db="EMBL/GenBank/DDBJ databases">
        <title>Draft genome sequence of Zalerion maritima ATCC 34329, a (micro)plastics degrading marine fungus.</title>
        <authorList>
            <person name="Paco A."/>
            <person name="Goncalves M.F.M."/>
            <person name="Rocha-Santos T.A.P."/>
            <person name="Alves A."/>
        </authorList>
    </citation>
    <scope>NUCLEOTIDE SEQUENCE</scope>
    <source>
        <strain evidence="6">ATCC 34329</strain>
    </source>
</reference>
<feature type="compositionally biased region" description="Polar residues" evidence="5">
    <location>
        <begin position="397"/>
        <end position="408"/>
    </location>
</feature>
<keyword evidence="7" id="KW-1185">Reference proteome</keyword>
<dbReference type="PANTHER" id="PTHR19862:SF14">
    <property type="entry name" value="WD REPEAT-CONTAINING PROTEIN 48"/>
    <property type="match status" value="1"/>
</dbReference>
<evidence type="ECO:0000256" key="4">
    <source>
        <dbReference type="PROSITE-ProRule" id="PRU00221"/>
    </source>
</evidence>
<dbReference type="AlphaFoldDB" id="A0AAD5WMV5"/>
<keyword evidence="3" id="KW-0677">Repeat</keyword>
<organism evidence="6 7">
    <name type="scientific">Zalerion maritima</name>
    <dbReference type="NCBI Taxonomy" id="339359"/>
    <lineage>
        <taxon>Eukaryota</taxon>
        <taxon>Fungi</taxon>
        <taxon>Dikarya</taxon>
        <taxon>Ascomycota</taxon>
        <taxon>Pezizomycotina</taxon>
        <taxon>Sordariomycetes</taxon>
        <taxon>Lulworthiomycetidae</taxon>
        <taxon>Lulworthiales</taxon>
        <taxon>Lulworthiaceae</taxon>
        <taxon>Zalerion</taxon>
    </lineage>
</organism>
<dbReference type="Gene3D" id="2.130.10.10">
    <property type="entry name" value="YVTN repeat-like/Quinoprotein amine dehydrogenase"/>
    <property type="match status" value="2"/>
</dbReference>
<dbReference type="PRINTS" id="PR00320">
    <property type="entry name" value="GPROTEINBRPT"/>
</dbReference>
<dbReference type="SMART" id="SM00320">
    <property type="entry name" value="WD40"/>
    <property type="match status" value="6"/>
</dbReference>
<dbReference type="InterPro" id="IPR015943">
    <property type="entry name" value="WD40/YVTN_repeat-like_dom_sf"/>
</dbReference>
<dbReference type="CDD" id="cd00200">
    <property type="entry name" value="WD40"/>
    <property type="match status" value="1"/>
</dbReference>
<dbReference type="SUPFAM" id="SSF50978">
    <property type="entry name" value="WD40 repeat-like"/>
    <property type="match status" value="1"/>
</dbReference>
<dbReference type="InterPro" id="IPR020472">
    <property type="entry name" value="WD40_PAC1"/>
</dbReference>
<gene>
    <name evidence="6" type="ORF">MKZ38_010550</name>
</gene>
<feature type="repeat" description="WD" evidence="4">
    <location>
        <begin position="44"/>
        <end position="77"/>
    </location>
</feature>
<keyword evidence="2 4" id="KW-0853">WD repeat</keyword>
<dbReference type="GO" id="GO:0000724">
    <property type="term" value="P:double-strand break repair via homologous recombination"/>
    <property type="evidence" value="ECO:0007669"/>
    <property type="project" value="TreeGrafter"/>
</dbReference>
<evidence type="ECO:0000256" key="1">
    <source>
        <dbReference type="ARBA" id="ARBA00006917"/>
    </source>
</evidence>